<evidence type="ECO:0000313" key="2">
    <source>
        <dbReference type="EMBL" id="GFS65672.1"/>
    </source>
</evidence>
<dbReference type="EMBL" id="BMAV01028183">
    <property type="protein sequence ID" value="GFS65672.1"/>
    <property type="molecule type" value="Genomic_DNA"/>
</dbReference>
<evidence type="ECO:0000313" key="3">
    <source>
        <dbReference type="Proteomes" id="UP000886998"/>
    </source>
</evidence>
<dbReference type="EMBL" id="BMAV01028183">
    <property type="protein sequence ID" value="GFS65670.1"/>
    <property type="molecule type" value="Genomic_DNA"/>
</dbReference>
<accession>A0A8X6K4K4</accession>
<evidence type="ECO:0000313" key="1">
    <source>
        <dbReference type="EMBL" id="GFS65670.1"/>
    </source>
</evidence>
<dbReference type="AlphaFoldDB" id="A0A8X6K4K4"/>
<sequence length="78" mass="8566">MGISHHMPNNYPKGKLNSVLILKSVLPYWIQIEACLNQDLPHRALSRSVRSQRIGSPTLVGGPIHQFPGTISAPKQGL</sequence>
<organism evidence="2 3">
    <name type="scientific">Trichonephila inaurata madagascariensis</name>
    <dbReference type="NCBI Taxonomy" id="2747483"/>
    <lineage>
        <taxon>Eukaryota</taxon>
        <taxon>Metazoa</taxon>
        <taxon>Ecdysozoa</taxon>
        <taxon>Arthropoda</taxon>
        <taxon>Chelicerata</taxon>
        <taxon>Arachnida</taxon>
        <taxon>Araneae</taxon>
        <taxon>Araneomorphae</taxon>
        <taxon>Entelegynae</taxon>
        <taxon>Araneoidea</taxon>
        <taxon>Nephilidae</taxon>
        <taxon>Trichonephila</taxon>
        <taxon>Trichonephila inaurata</taxon>
    </lineage>
</organism>
<protein>
    <submittedName>
        <fullName evidence="2">Uncharacterized protein</fullName>
    </submittedName>
</protein>
<dbReference type="Proteomes" id="UP000886998">
    <property type="component" value="Unassembled WGS sequence"/>
</dbReference>
<keyword evidence="3" id="KW-1185">Reference proteome</keyword>
<gene>
    <name evidence="1" type="ORF">TNIN_289051</name>
    <name evidence="2" type="ORF">TNIN_289071</name>
</gene>
<name>A0A8X6K4K4_9ARAC</name>
<proteinExistence type="predicted"/>
<dbReference type="OrthoDB" id="7761676at2759"/>
<comment type="caution">
    <text evidence="2">The sequence shown here is derived from an EMBL/GenBank/DDBJ whole genome shotgun (WGS) entry which is preliminary data.</text>
</comment>
<reference evidence="2" key="1">
    <citation type="submission" date="2020-08" db="EMBL/GenBank/DDBJ databases">
        <title>Multicomponent nature underlies the extraordinary mechanical properties of spider dragline silk.</title>
        <authorList>
            <person name="Kono N."/>
            <person name="Nakamura H."/>
            <person name="Mori M."/>
            <person name="Yoshida Y."/>
            <person name="Ohtoshi R."/>
            <person name="Malay A.D."/>
            <person name="Moran D.A.P."/>
            <person name="Tomita M."/>
            <person name="Numata K."/>
            <person name="Arakawa K."/>
        </authorList>
    </citation>
    <scope>NUCLEOTIDE SEQUENCE</scope>
</reference>